<evidence type="ECO:0000256" key="6">
    <source>
        <dbReference type="ARBA" id="ARBA00023239"/>
    </source>
</evidence>
<reference evidence="12 13" key="1">
    <citation type="submission" date="2016-08" db="EMBL/GenBank/DDBJ databases">
        <authorList>
            <person name="Seilhamer J.J."/>
        </authorList>
    </citation>
    <scope>NUCLEOTIDE SEQUENCE [LARGE SCALE GENOMIC DNA]</scope>
    <source>
        <strain evidence="12 13">A37T2</strain>
    </source>
</reference>
<feature type="binding site" evidence="8">
    <location>
        <position position="46"/>
    </location>
    <ligand>
        <name>substrate</name>
    </ligand>
</feature>
<dbReference type="GO" id="GO:0006782">
    <property type="term" value="P:protoporphyrinogen IX biosynthetic process"/>
    <property type="evidence" value="ECO:0007669"/>
    <property type="project" value="UniProtKB-UniRule"/>
</dbReference>
<dbReference type="AlphaFoldDB" id="A0A1C4D5I9"/>
<dbReference type="Proteomes" id="UP000242818">
    <property type="component" value="Unassembled WGS sequence"/>
</dbReference>
<evidence type="ECO:0000256" key="8">
    <source>
        <dbReference type="HAMAP-Rule" id="MF_00218"/>
    </source>
</evidence>
<evidence type="ECO:0000259" key="11">
    <source>
        <dbReference type="PROSITE" id="PS00906"/>
    </source>
</evidence>
<dbReference type="PANTHER" id="PTHR21091:SF169">
    <property type="entry name" value="UROPORPHYRINOGEN DECARBOXYLASE"/>
    <property type="match status" value="1"/>
</dbReference>
<feature type="binding site" evidence="8">
    <location>
        <position position="76"/>
    </location>
    <ligand>
        <name>substrate</name>
    </ligand>
</feature>
<evidence type="ECO:0000256" key="7">
    <source>
        <dbReference type="ARBA" id="ARBA00023244"/>
    </source>
</evidence>
<feature type="binding site" evidence="8">
    <location>
        <begin position="27"/>
        <end position="31"/>
    </location>
    <ligand>
        <name>substrate</name>
    </ligand>
</feature>
<evidence type="ECO:0000313" key="12">
    <source>
        <dbReference type="EMBL" id="SCC26694.1"/>
    </source>
</evidence>
<evidence type="ECO:0000256" key="2">
    <source>
        <dbReference type="ARBA" id="ARBA00009935"/>
    </source>
</evidence>
<feature type="site" description="Transition state stabilizer" evidence="8">
    <location>
        <position position="76"/>
    </location>
</feature>
<dbReference type="STRING" id="1335309.GA0116948_10585"/>
<evidence type="ECO:0000256" key="10">
    <source>
        <dbReference type="RuleBase" id="RU004169"/>
    </source>
</evidence>
<dbReference type="SUPFAM" id="SSF51726">
    <property type="entry name" value="UROD/MetE-like"/>
    <property type="match status" value="1"/>
</dbReference>
<dbReference type="HAMAP" id="MF_00218">
    <property type="entry name" value="URO_D"/>
    <property type="match status" value="1"/>
</dbReference>
<sequence>MSALKNNLLLQALRGEKTSRTPVWMMRQAGRFLPDYIKLRDKYSFFERCQTPELATEITVMPVDQVGVDAAILFSDILVVPQAMGLEVQLIEKLGPLLPHPIKTAEDLKRIQVPDVNDRLSYVFEALQLIKKTLNGRVPLIGFAGAPFTILCYMVQGKGSKTFDEAKGFCFQQPAVAHALLQMITDTTIAYLREQIRSGADTVQIFDSWGGLLSPHDFENFSLQYIRQIVAALKDIAPVIVFAKGAWFALEEMAATGASGLGIDWGIKPQLARQMAGSQVTLQGNFDPANLLAPIPEIEKATKRMLQEFGPHRHIANLGHGILPNVPVDHARAFVETIKAYQH</sequence>
<comment type="pathway">
    <text evidence="1 8 9">Porphyrin-containing compound metabolism; protoporphyrin-IX biosynthesis; coproporphyrinogen-III from 5-aminolevulinate: step 4/4.</text>
</comment>
<proteinExistence type="inferred from homology"/>
<comment type="similarity">
    <text evidence="2 8 10">Belongs to the uroporphyrinogen decarboxylase family.</text>
</comment>
<protein>
    <recommendedName>
        <fullName evidence="3 8">Uroporphyrinogen decarboxylase</fullName>
        <shortName evidence="8">UPD</shortName>
        <shortName evidence="8">URO-D</shortName>
        <ecNumber evidence="3 8">4.1.1.37</ecNumber>
    </recommendedName>
</protein>
<dbReference type="EC" id="4.1.1.37" evidence="3 8"/>
<dbReference type="CDD" id="cd00717">
    <property type="entry name" value="URO-D"/>
    <property type="match status" value="1"/>
</dbReference>
<comment type="catalytic activity">
    <reaction evidence="8 9">
        <text>uroporphyrinogen III + 4 H(+) = coproporphyrinogen III + 4 CO2</text>
        <dbReference type="Rhea" id="RHEA:19865"/>
        <dbReference type="ChEBI" id="CHEBI:15378"/>
        <dbReference type="ChEBI" id="CHEBI:16526"/>
        <dbReference type="ChEBI" id="CHEBI:57308"/>
        <dbReference type="ChEBI" id="CHEBI:57309"/>
        <dbReference type="EC" id="4.1.1.37"/>
    </reaction>
</comment>
<name>A0A1C4D5I9_9BACT</name>
<dbReference type="NCBIfam" id="TIGR01464">
    <property type="entry name" value="hemE"/>
    <property type="match status" value="1"/>
</dbReference>
<evidence type="ECO:0000256" key="3">
    <source>
        <dbReference type="ARBA" id="ARBA00012288"/>
    </source>
</evidence>
<dbReference type="GO" id="GO:0005829">
    <property type="term" value="C:cytosol"/>
    <property type="evidence" value="ECO:0007669"/>
    <property type="project" value="TreeGrafter"/>
</dbReference>
<keyword evidence="4 8" id="KW-0963">Cytoplasm</keyword>
<evidence type="ECO:0000313" key="13">
    <source>
        <dbReference type="Proteomes" id="UP000242818"/>
    </source>
</evidence>
<dbReference type="PANTHER" id="PTHR21091">
    <property type="entry name" value="METHYLTETRAHYDROFOLATE:HOMOCYSTEINE METHYLTRANSFERASE RELATED"/>
    <property type="match status" value="1"/>
</dbReference>
<comment type="subcellular location">
    <subcellularLocation>
        <location evidence="8">Cytoplasm</location>
    </subcellularLocation>
</comment>
<dbReference type="InterPro" id="IPR038071">
    <property type="entry name" value="UROD/MetE-like_sf"/>
</dbReference>
<evidence type="ECO:0000256" key="5">
    <source>
        <dbReference type="ARBA" id="ARBA00022793"/>
    </source>
</evidence>
<feature type="binding site" evidence="8">
    <location>
        <position position="208"/>
    </location>
    <ligand>
        <name>substrate</name>
    </ligand>
</feature>
<accession>A0A1C4D5I9</accession>
<dbReference type="PROSITE" id="PS00906">
    <property type="entry name" value="UROD_1"/>
    <property type="match status" value="1"/>
</dbReference>
<evidence type="ECO:0000256" key="9">
    <source>
        <dbReference type="RuleBase" id="RU000554"/>
    </source>
</evidence>
<dbReference type="OrthoDB" id="9806656at2"/>
<keyword evidence="7 8" id="KW-0627">Porphyrin biosynthesis</keyword>
<dbReference type="RefSeq" id="WP_089711310.1">
    <property type="nucleotide sequence ID" value="NZ_FMAR01000005.1"/>
</dbReference>
<dbReference type="InterPro" id="IPR006361">
    <property type="entry name" value="Uroporphyrinogen_deCO2ase_HemE"/>
</dbReference>
<feature type="domain" description="Uroporphyrinogen decarboxylase (URO-D)" evidence="11">
    <location>
        <begin position="22"/>
        <end position="31"/>
    </location>
</feature>
<dbReference type="FunFam" id="3.20.20.210:FF:000007">
    <property type="entry name" value="Uroporphyrinogen decarboxylase"/>
    <property type="match status" value="1"/>
</dbReference>
<evidence type="ECO:0000256" key="4">
    <source>
        <dbReference type="ARBA" id="ARBA00022490"/>
    </source>
</evidence>
<evidence type="ECO:0000256" key="1">
    <source>
        <dbReference type="ARBA" id="ARBA00004804"/>
    </source>
</evidence>
<feature type="binding site" evidence="8">
    <location>
        <position position="320"/>
    </location>
    <ligand>
        <name>substrate</name>
    </ligand>
</feature>
<dbReference type="Pfam" id="PF01208">
    <property type="entry name" value="URO-D"/>
    <property type="match status" value="1"/>
</dbReference>
<keyword evidence="6 8" id="KW-0456">Lyase</keyword>
<dbReference type="Gene3D" id="3.20.20.210">
    <property type="match status" value="1"/>
</dbReference>
<organism evidence="12 13">
    <name type="scientific">Chitinophaga costaii</name>
    <dbReference type="NCBI Taxonomy" id="1335309"/>
    <lineage>
        <taxon>Bacteria</taxon>
        <taxon>Pseudomonadati</taxon>
        <taxon>Bacteroidota</taxon>
        <taxon>Chitinophagia</taxon>
        <taxon>Chitinophagales</taxon>
        <taxon>Chitinophagaceae</taxon>
        <taxon>Chitinophaga</taxon>
    </lineage>
</organism>
<dbReference type="UniPathway" id="UPA00251">
    <property type="reaction ID" value="UER00321"/>
</dbReference>
<keyword evidence="13" id="KW-1185">Reference proteome</keyword>
<dbReference type="GO" id="GO:0004853">
    <property type="term" value="F:uroporphyrinogen decarboxylase activity"/>
    <property type="evidence" value="ECO:0007669"/>
    <property type="project" value="UniProtKB-UniRule"/>
</dbReference>
<dbReference type="EMBL" id="FMAR01000005">
    <property type="protein sequence ID" value="SCC26694.1"/>
    <property type="molecule type" value="Genomic_DNA"/>
</dbReference>
<comment type="function">
    <text evidence="8">Catalyzes the decarboxylation of four acetate groups of uroporphyrinogen-III to yield coproporphyrinogen-III.</text>
</comment>
<keyword evidence="5 8" id="KW-0210">Decarboxylase</keyword>
<feature type="binding site" evidence="8">
    <location>
        <position position="153"/>
    </location>
    <ligand>
        <name>substrate</name>
    </ligand>
</feature>
<comment type="subunit">
    <text evidence="8">Homodimer.</text>
</comment>
<gene>
    <name evidence="8" type="primary">hemE</name>
    <name evidence="12" type="ORF">GA0116948_10585</name>
</gene>
<dbReference type="InterPro" id="IPR000257">
    <property type="entry name" value="Uroporphyrinogen_deCOase"/>
</dbReference>